<keyword evidence="1" id="KW-0880">Kelch repeat</keyword>
<keyword evidence="5" id="KW-0862">Zinc</keyword>
<dbReference type="InterPro" id="IPR001293">
    <property type="entry name" value="Znf_TRAF"/>
</dbReference>
<evidence type="ECO:0000256" key="1">
    <source>
        <dbReference type="ARBA" id="ARBA00022441"/>
    </source>
</evidence>
<dbReference type="Proteomes" id="UP001152795">
    <property type="component" value="Unassembled WGS sequence"/>
</dbReference>
<dbReference type="PROSITE" id="PS51081">
    <property type="entry name" value="ZF_SIAH"/>
    <property type="match status" value="1"/>
</dbReference>
<keyword evidence="7" id="KW-1185">Reference proteome</keyword>
<dbReference type="InterPro" id="IPR006652">
    <property type="entry name" value="Kelch_1"/>
</dbReference>
<organism evidence="6 7">
    <name type="scientific">Paramuricea clavata</name>
    <name type="common">Red gorgonian</name>
    <name type="synonym">Violescent sea-whip</name>
    <dbReference type="NCBI Taxonomy" id="317549"/>
    <lineage>
        <taxon>Eukaryota</taxon>
        <taxon>Metazoa</taxon>
        <taxon>Cnidaria</taxon>
        <taxon>Anthozoa</taxon>
        <taxon>Octocorallia</taxon>
        <taxon>Malacalcyonacea</taxon>
        <taxon>Plexauridae</taxon>
        <taxon>Paramuricea</taxon>
    </lineage>
</organism>
<dbReference type="Pfam" id="PF13923">
    <property type="entry name" value="zf-C3HC4_2"/>
    <property type="match status" value="1"/>
</dbReference>
<dbReference type="InterPro" id="IPR051746">
    <property type="entry name" value="Kelch_domain_containing_8"/>
</dbReference>
<dbReference type="EMBL" id="CACRXK020033942">
    <property type="protein sequence ID" value="CAB4044085.1"/>
    <property type="molecule type" value="Genomic_DNA"/>
</dbReference>
<dbReference type="Pfam" id="PF01344">
    <property type="entry name" value="Kelch_1"/>
    <property type="match status" value="3"/>
</dbReference>
<dbReference type="InterPro" id="IPR001841">
    <property type="entry name" value="Znf_RING"/>
</dbReference>
<dbReference type="AlphaFoldDB" id="A0A7D9M7C0"/>
<comment type="caution">
    <text evidence="6">The sequence shown here is derived from an EMBL/GenBank/DDBJ whole genome shotgun (WGS) entry which is preliminary data.</text>
</comment>
<dbReference type="GO" id="GO:0008270">
    <property type="term" value="F:zinc ion binding"/>
    <property type="evidence" value="ECO:0007669"/>
    <property type="project" value="UniProtKB-KW"/>
</dbReference>
<dbReference type="PROSITE" id="PS50145">
    <property type="entry name" value="ZF_TRAF"/>
    <property type="match status" value="1"/>
</dbReference>
<gene>
    <name evidence="6" type="ORF">PACLA_8A061349</name>
</gene>
<dbReference type="PANTHER" id="PTHR46260:SF3">
    <property type="entry name" value="RING-TYPE DOMAIN-CONTAINING PROTEIN"/>
    <property type="match status" value="1"/>
</dbReference>
<dbReference type="OrthoDB" id="203237at2759"/>
<dbReference type="SMART" id="SM00612">
    <property type="entry name" value="Kelch"/>
    <property type="match status" value="4"/>
</dbReference>
<evidence type="ECO:0000256" key="3">
    <source>
        <dbReference type="ARBA" id="ARBA00022737"/>
    </source>
</evidence>
<sequence length="598" mass="67398">MASYIQGYDEERFASKVNRNFLCLICFNVLKDPVLCPRNQHCFCRACITKHLENSRRCPTCADELTVETLAEPNRMVKDYLDELNIHCVYNNRGCEEIVQLQHLDIHEATCGFTPAVCTNPGCGVTLNQRDLINHESELCEFRKLKCHSCGQMAKTLADMKKRMATMATNLATVETNVATNMAKMVTVVAMETCMNDIQANVETQIANVEKNMERNTTDMKTDMQELMEGKLEAVNNEVKGLKTALIEGFDEMKDVLVKMEDKIEENTRKVRNAASGDKENIIVAGGDGTVSVEMFNWRQRTWSPLQSLPKKRRGATLFVYHNHVTIAGGYSSGYLDDMIRMNINPNPDLSTHWSDCPVKLPGKLGYHSSVLYNDQIIVTGGHNENGASDCILEVQLTPPYTAKTLSRMPEARLYHSTQLFDDSLLIVGGRTTSSYLNNLSSVLLYDIKKNECKQLAPLPYEVSEMATVRWGDNIIVIGGIDKRGNRLDTVIIYNVKTEQSCMLPPMRCKRRRCTAVVIGNNIVVLGGICEQGRDLKSVEAFNFESYTWQKLPGMSQARYWHTAQGRIQTVATVAYATVRFSLRYIFPGCTFFKVVKN</sequence>
<dbReference type="PROSITE" id="PS50089">
    <property type="entry name" value="ZF_RING_2"/>
    <property type="match status" value="1"/>
</dbReference>
<evidence type="ECO:0000313" key="7">
    <source>
        <dbReference type="Proteomes" id="UP001152795"/>
    </source>
</evidence>
<dbReference type="InterPro" id="IPR015915">
    <property type="entry name" value="Kelch-typ_b-propeller"/>
</dbReference>
<evidence type="ECO:0000256" key="4">
    <source>
        <dbReference type="ARBA" id="ARBA00022771"/>
    </source>
</evidence>
<dbReference type="InterPro" id="IPR013083">
    <property type="entry name" value="Znf_RING/FYVE/PHD"/>
</dbReference>
<dbReference type="Gene3D" id="3.30.40.10">
    <property type="entry name" value="Zinc/RING finger domain, C3HC4 (zinc finger)"/>
    <property type="match status" value="2"/>
</dbReference>
<reference evidence="6" key="1">
    <citation type="submission" date="2020-04" db="EMBL/GenBank/DDBJ databases">
        <authorList>
            <person name="Alioto T."/>
            <person name="Alioto T."/>
            <person name="Gomez Garrido J."/>
        </authorList>
    </citation>
    <scope>NUCLEOTIDE SEQUENCE</scope>
    <source>
        <strain evidence="6">A484AB</strain>
    </source>
</reference>
<dbReference type="Gene3D" id="2.120.10.80">
    <property type="entry name" value="Kelch-type beta propeller"/>
    <property type="match status" value="2"/>
</dbReference>
<keyword evidence="2" id="KW-0479">Metal-binding</keyword>
<dbReference type="SUPFAM" id="SSF117281">
    <property type="entry name" value="Kelch motif"/>
    <property type="match status" value="2"/>
</dbReference>
<dbReference type="InterPro" id="IPR013010">
    <property type="entry name" value="Znf_SIAH"/>
</dbReference>
<keyword evidence="3" id="KW-0677">Repeat</keyword>
<proteinExistence type="predicted"/>
<evidence type="ECO:0000313" key="6">
    <source>
        <dbReference type="EMBL" id="CAB4044085.1"/>
    </source>
</evidence>
<dbReference type="SUPFAM" id="SSF49599">
    <property type="entry name" value="TRAF domain-like"/>
    <property type="match status" value="1"/>
</dbReference>
<evidence type="ECO:0000256" key="2">
    <source>
        <dbReference type="ARBA" id="ARBA00022723"/>
    </source>
</evidence>
<name>A0A7D9M7C0_PARCT</name>
<dbReference type="PANTHER" id="PTHR46260">
    <property type="entry name" value="RING-TYPE DOMAIN-CONTAINING PROTEIN"/>
    <property type="match status" value="1"/>
</dbReference>
<protein>
    <submittedName>
        <fullName evidence="6">RING finger 151-like</fullName>
    </submittedName>
</protein>
<dbReference type="SUPFAM" id="SSF57850">
    <property type="entry name" value="RING/U-box"/>
    <property type="match status" value="1"/>
</dbReference>
<evidence type="ECO:0000256" key="5">
    <source>
        <dbReference type="ARBA" id="ARBA00022833"/>
    </source>
</evidence>
<keyword evidence="4" id="KW-0863">Zinc-finger</keyword>
<accession>A0A7D9M7C0</accession>